<evidence type="ECO:0000313" key="2">
    <source>
        <dbReference type="Proteomes" id="UP000297239"/>
    </source>
</evidence>
<dbReference type="AlphaFoldDB" id="A0A6N4QIC2"/>
<protein>
    <submittedName>
        <fullName evidence="1">Uncharacterized protein</fullName>
    </submittedName>
</protein>
<dbReference type="Proteomes" id="UP000297239">
    <property type="component" value="Unassembled WGS sequence"/>
</dbReference>
<organism evidence="1 2">
    <name type="scientific">Leptospira kanakyensis</name>
    <dbReference type="NCBI Taxonomy" id="2484968"/>
    <lineage>
        <taxon>Bacteria</taxon>
        <taxon>Pseudomonadati</taxon>
        <taxon>Spirochaetota</taxon>
        <taxon>Spirochaetia</taxon>
        <taxon>Leptospirales</taxon>
        <taxon>Leptospiraceae</taxon>
        <taxon>Leptospira</taxon>
    </lineage>
</organism>
<reference evidence="1" key="1">
    <citation type="journal article" date="2019" name="PLoS Negl. Trop. Dis.">
        <title>Revisiting the worldwide diversity of Leptospira species in the environment.</title>
        <authorList>
            <person name="Vincent A.T."/>
            <person name="Schiettekatte O."/>
            <person name="Bourhy P."/>
            <person name="Veyrier F.J."/>
            <person name="Picardeau M."/>
        </authorList>
    </citation>
    <scope>NUCLEOTIDE SEQUENCE [LARGE SCALE GENOMIC DNA]</scope>
    <source>
        <strain evidence="1">201800293</strain>
    </source>
</reference>
<accession>A0A6N4QIC2</accession>
<keyword evidence="2" id="KW-1185">Reference proteome</keyword>
<sequence>MRECWRCTGWVFSNHNIVKAIDFGLVDWLASPENQKKNRQKSKHYGKQTVEYRFLPFIFLNLCCQLVCRHFLFSCARFPTV</sequence>
<name>A0A6N4QIC2_9LEPT</name>
<comment type="caution">
    <text evidence="1">The sequence shown here is derived from an EMBL/GenBank/DDBJ whole genome shotgun (WGS) entry which is preliminary data.</text>
</comment>
<gene>
    <name evidence="1" type="ORF">EHQ18_04195</name>
</gene>
<proteinExistence type="predicted"/>
<dbReference type="EMBL" id="RQFF01000013">
    <property type="protein sequence ID" value="TGK73623.1"/>
    <property type="molecule type" value="Genomic_DNA"/>
</dbReference>
<evidence type="ECO:0000313" key="1">
    <source>
        <dbReference type="EMBL" id="TGK73623.1"/>
    </source>
</evidence>